<dbReference type="KEGG" id="vg:2978988"/>
<dbReference type="GeneID" id="2978988"/>
<keyword evidence="2" id="KW-1185">Reference proteome</keyword>
<evidence type="ECO:0000313" key="2">
    <source>
        <dbReference type="Proteomes" id="UP000106699"/>
    </source>
</evidence>
<dbReference type="Proteomes" id="UP000106699">
    <property type="component" value="Segment"/>
</dbReference>
<dbReference type="EMBL" id="AY380826">
    <property type="protein sequence ID" value="AAU10890.1"/>
    <property type="molecule type" value="Genomic_DNA"/>
</dbReference>
<dbReference type="RefSeq" id="YP_073551.1">
    <property type="nucleotide sequence ID" value="NC_005902.1"/>
</dbReference>
<name>Q678G7_9VIRU</name>
<reference evidence="1 2" key="1">
    <citation type="journal article" date="2004" name="J. Virol.">
        <title>Complete genome sequence of lymphocystis disease virus isolated from China.</title>
        <authorList>
            <person name="Zhang Q.Y."/>
            <person name="Xiao F."/>
            <person name="Xie J."/>
            <person name="Li Z.Q."/>
            <person name="Gui J.F."/>
        </authorList>
    </citation>
    <scope>NUCLEOTIDE SEQUENCE [LARGE SCALE GENOMIC DNA]</scope>
</reference>
<accession>Q678G7</accession>
<protein>
    <submittedName>
        <fullName evidence="1">Uncharacterized protein</fullName>
    </submittedName>
</protein>
<organism evidence="1 2">
    <name type="scientific">lymphocystis disease virus-China</name>
    <dbReference type="NCBI Taxonomy" id="256729"/>
    <lineage>
        <taxon>Viruses</taxon>
        <taxon>Varidnaviria</taxon>
        <taxon>Bamfordvirae</taxon>
        <taxon>Nucleocytoviricota</taxon>
        <taxon>Megaviricetes</taxon>
        <taxon>Pimascovirales</taxon>
        <taxon>Pimascovirales incertae sedis</taxon>
        <taxon>Iridoviridae</taxon>
        <taxon>Alphairidovirinae</taxon>
        <taxon>Lymphocystivirus</taxon>
        <taxon>Lymphocystivirus paralichthys1</taxon>
        <taxon>Lymphocystis disease virus 2</taxon>
    </lineage>
</organism>
<evidence type="ECO:0000313" key="1">
    <source>
        <dbReference type="EMBL" id="AAU10890.1"/>
    </source>
</evidence>
<sequence>MSLGTVPIKRRSSLVTTTLVIHTCTSFKSGLPQSKSPAVKGMMVESFLF</sequence>
<proteinExistence type="predicted"/>